<name>A0ABV9AI87_9ACTN</name>
<dbReference type="EMBL" id="JBHSFK010000004">
    <property type="protein sequence ID" value="MFC4499589.1"/>
    <property type="molecule type" value="Genomic_DNA"/>
</dbReference>
<proteinExistence type="predicted"/>
<dbReference type="RefSeq" id="WP_381169868.1">
    <property type="nucleotide sequence ID" value="NZ_JBHSFK010000004.1"/>
</dbReference>
<evidence type="ECO:0000313" key="3">
    <source>
        <dbReference type="Proteomes" id="UP001595839"/>
    </source>
</evidence>
<reference evidence="3" key="1">
    <citation type="journal article" date="2019" name="Int. J. Syst. Evol. Microbiol.">
        <title>The Global Catalogue of Microorganisms (GCM) 10K type strain sequencing project: providing services to taxonomists for standard genome sequencing and annotation.</title>
        <authorList>
            <consortium name="The Broad Institute Genomics Platform"/>
            <consortium name="The Broad Institute Genome Sequencing Center for Infectious Disease"/>
            <person name="Wu L."/>
            <person name="Ma J."/>
        </authorList>
    </citation>
    <scope>NUCLEOTIDE SEQUENCE [LARGE SCALE GENOMIC DNA]</scope>
    <source>
        <strain evidence="3">CGMCC 4.7177</strain>
    </source>
</reference>
<keyword evidence="3" id="KW-1185">Reference proteome</keyword>
<dbReference type="InterPro" id="IPR045690">
    <property type="entry name" value="DUF6055"/>
</dbReference>
<organism evidence="2 3">
    <name type="scientific">Streptomyces vulcanius</name>
    <dbReference type="NCBI Taxonomy" id="1441876"/>
    <lineage>
        <taxon>Bacteria</taxon>
        <taxon>Bacillati</taxon>
        <taxon>Actinomycetota</taxon>
        <taxon>Actinomycetes</taxon>
        <taxon>Kitasatosporales</taxon>
        <taxon>Streptomycetaceae</taxon>
        <taxon>Streptomyces</taxon>
    </lineage>
</organism>
<dbReference type="Pfam" id="PF19527">
    <property type="entry name" value="DUF6055"/>
    <property type="match status" value="2"/>
</dbReference>
<feature type="chain" id="PRO_5046949738" evidence="1">
    <location>
        <begin position="29"/>
        <end position="221"/>
    </location>
</feature>
<gene>
    <name evidence="2" type="ORF">ACFPIH_08605</name>
</gene>
<keyword evidence="1" id="KW-0732">Signal</keyword>
<accession>A0ABV9AI87</accession>
<feature type="signal peptide" evidence="1">
    <location>
        <begin position="1"/>
        <end position="28"/>
    </location>
</feature>
<dbReference type="Proteomes" id="UP001595839">
    <property type="component" value="Unassembled WGS sequence"/>
</dbReference>
<protein>
    <submittedName>
        <fullName evidence="2">DUF6055 domain-containing protein</fullName>
    </submittedName>
</protein>
<sequence length="221" mass="23917">MKLLHARLRPLWLAVVLTPTLVTGASVAPPAMARAPVAAAKSVYIPASWTERNNFDPNGVITQLENLYSFYVNTMAFTPETGLLAQHKIIVIVTRTWNRTELDSWVSGGSVDDTVGIINVAPGAALSGSWETSAEFMAMQALPTTSAGDLTRWLRSENLYWSSSRHHYGNWMLAQYGSRQSGIAVTWAPVEPDQYADAGTFTVTGQVEGTDKTAAATVVVS</sequence>
<evidence type="ECO:0000313" key="2">
    <source>
        <dbReference type="EMBL" id="MFC4499589.1"/>
    </source>
</evidence>
<evidence type="ECO:0000256" key="1">
    <source>
        <dbReference type="SAM" id="SignalP"/>
    </source>
</evidence>
<comment type="caution">
    <text evidence="2">The sequence shown here is derived from an EMBL/GenBank/DDBJ whole genome shotgun (WGS) entry which is preliminary data.</text>
</comment>